<sequence>MGHMEQTNNIKPKGSRGLNILIFIGLLFLVSSPMIFVGSIINLATNNENVWFVIALTIISIIWTVLLIWLFRWYYRKKSYETQQHSFKFRDIMINILWLLAIRIAIGVFTVIMQSIYGVETSKNDEILMKQVEQLQRLNVPTVIALLSFFIAIVFVAPYLEELLFRGIFKETIFKKTAFLLPLIISSVVFSSLHGSTNWVSFLMYMALGMGFYMAYHRRRNLKDSMMVHMLNNAFAGVSMIIMIFI</sequence>
<gene>
    <name evidence="3" type="ORF">BUZ61_00525</name>
</gene>
<feature type="transmembrane region" description="Helical" evidence="1">
    <location>
        <begin position="228"/>
        <end position="245"/>
    </location>
</feature>
<evidence type="ECO:0000313" key="3">
    <source>
        <dbReference type="EMBL" id="PTK61050.1"/>
    </source>
</evidence>
<feature type="transmembrane region" description="Helical" evidence="1">
    <location>
        <begin position="172"/>
        <end position="193"/>
    </location>
</feature>
<feature type="transmembrane region" description="Helical" evidence="1">
    <location>
        <begin position="96"/>
        <end position="118"/>
    </location>
</feature>
<dbReference type="InterPro" id="IPR003675">
    <property type="entry name" value="Rce1/LyrA-like_dom"/>
</dbReference>
<keyword evidence="3" id="KW-0482">Metalloprotease</keyword>
<dbReference type="PANTHER" id="PTHR36435:SF1">
    <property type="entry name" value="CAAX AMINO TERMINAL PROTEASE FAMILY PROTEIN"/>
    <property type="match status" value="1"/>
</dbReference>
<evidence type="ECO:0000256" key="1">
    <source>
        <dbReference type="SAM" id="Phobius"/>
    </source>
</evidence>
<dbReference type="GO" id="GO:0006508">
    <property type="term" value="P:proteolysis"/>
    <property type="evidence" value="ECO:0007669"/>
    <property type="project" value="UniProtKB-KW"/>
</dbReference>
<keyword evidence="1" id="KW-0472">Membrane</keyword>
<keyword evidence="3" id="KW-0378">Hydrolase</keyword>
<keyword evidence="1" id="KW-0812">Transmembrane</keyword>
<comment type="caution">
    <text evidence="3">The sequence shown here is derived from an EMBL/GenBank/DDBJ whole genome shotgun (WGS) entry which is preliminary data.</text>
</comment>
<protein>
    <submittedName>
        <fullName evidence="3">CPBP family intramembrane metalloprotease</fullName>
    </submittedName>
</protein>
<keyword evidence="3" id="KW-0645">Protease</keyword>
<evidence type="ECO:0000313" key="4">
    <source>
        <dbReference type="Proteomes" id="UP000240400"/>
    </source>
</evidence>
<dbReference type="GO" id="GO:0008237">
    <property type="term" value="F:metallopeptidase activity"/>
    <property type="evidence" value="ECO:0007669"/>
    <property type="project" value="UniProtKB-KW"/>
</dbReference>
<dbReference type="GO" id="GO:0080120">
    <property type="term" value="P:CAAX-box protein maturation"/>
    <property type="evidence" value="ECO:0007669"/>
    <property type="project" value="UniProtKB-ARBA"/>
</dbReference>
<organism evidence="3 4">
    <name type="scientific">Staphylococcus nepalensis</name>
    <dbReference type="NCBI Taxonomy" id="214473"/>
    <lineage>
        <taxon>Bacteria</taxon>
        <taxon>Bacillati</taxon>
        <taxon>Bacillota</taxon>
        <taxon>Bacilli</taxon>
        <taxon>Bacillales</taxon>
        <taxon>Staphylococcaceae</taxon>
        <taxon>Staphylococcus</taxon>
    </lineage>
</organism>
<accession>A0A2T4SEI2</accession>
<keyword evidence="1" id="KW-1133">Transmembrane helix</keyword>
<evidence type="ECO:0000259" key="2">
    <source>
        <dbReference type="Pfam" id="PF02517"/>
    </source>
</evidence>
<feature type="transmembrane region" description="Helical" evidence="1">
    <location>
        <begin position="138"/>
        <end position="160"/>
    </location>
</feature>
<dbReference type="GO" id="GO:0004175">
    <property type="term" value="F:endopeptidase activity"/>
    <property type="evidence" value="ECO:0007669"/>
    <property type="project" value="UniProtKB-ARBA"/>
</dbReference>
<dbReference type="Pfam" id="PF02517">
    <property type="entry name" value="Rce1-like"/>
    <property type="match status" value="1"/>
</dbReference>
<feature type="domain" description="CAAX prenyl protease 2/Lysostaphin resistance protein A-like" evidence="2">
    <location>
        <begin position="146"/>
        <end position="235"/>
    </location>
</feature>
<dbReference type="EMBL" id="PZHR01000001">
    <property type="protein sequence ID" value="PTK61050.1"/>
    <property type="molecule type" value="Genomic_DNA"/>
</dbReference>
<dbReference type="AlphaFoldDB" id="A0A2T4SEI2"/>
<feature type="transmembrane region" description="Helical" evidence="1">
    <location>
        <begin position="50"/>
        <end position="75"/>
    </location>
</feature>
<proteinExistence type="predicted"/>
<dbReference type="InterPro" id="IPR052710">
    <property type="entry name" value="CAAX_protease"/>
</dbReference>
<feature type="transmembrane region" description="Helical" evidence="1">
    <location>
        <begin position="20"/>
        <end position="44"/>
    </location>
</feature>
<dbReference type="Proteomes" id="UP000240400">
    <property type="component" value="Unassembled WGS sequence"/>
</dbReference>
<name>A0A2T4SEI2_9STAP</name>
<reference evidence="3 4" key="1">
    <citation type="journal article" date="2016" name="Front. Microbiol.">
        <title>Comprehensive Phylogenetic Analysis of Bovine Non-aureus Staphylococci Species Based on Whole-Genome Sequencing.</title>
        <authorList>
            <person name="Naushad S."/>
            <person name="Barkema H.W."/>
            <person name="Luby C."/>
            <person name="Condas L.A."/>
            <person name="Nobrega D.B."/>
            <person name="Carson D.A."/>
            <person name="De Buck J."/>
        </authorList>
    </citation>
    <scope>NUCLEOTIDE SEQUENCE [LARGE SCALE GENOMIC DNA]</scope>
    <source>
        <strain evidence="3 4">SNUC 4337</strain>
    </source>
</reference>
<dbReference type="PANTHER" id="PTHR36435">
    <property type="entry name" value="SLR1288 PROTEIN"/>
    <property type="match status" value="1"/>
</dbReference>
<feature type="transmembrane region" description="Helical" evidence="1">
    <location>
        <begin position="199"/>
        <end position="216"/>
    </location>
</feature>